<reference evidence="1" key="1">
    <citation type="journal article" date="2021" name="Evol. Appl.">
        <title>The genome of the Pyrenean desman and the effects of bottlenecks and inbreeding on the genomic landscape of an endangered species.</title>
        <authorList>
            <person name="Escoda L."/>
            <person name="Castresana J."/>
        </authorList>
    </citation>
    <scope>NUCLEOTIDE SEQUENCE</scope>
    <source>
        <strain evidence="1">IBE-C5619</strain>
    </source>
</reference>
<accession>A0A8J6AP72</accession>
<keyword evidence="2" id="KW-1185">Reference proteome</keyword>
<protein>
    <submittedName>
        <fullName evidence="1">Uncharacterized protein</fullName>
    </submittedName>
</protein>
<evidence type="ECO:0000313" key="1">
    <source>
        <dbReference type="EMBL" id="KAG8522587.1"/>
    </source>
</evidence>
<comment type="caution">
    <text evidence="1">The sequence shown here is derived from an EMBL/GenBank/DDBJ whole genome shotgun (WGS) entry which is preliminary data.</text>
</comment>
<dbReference type="EMBL" id="JAGFMF010011432">
    <property type="protein sequence ID" value="KAG8522587.1"/>
    <property type="molecule type" value="Genomic_DNA"/>
</dbReference>
<dbReference type="Proteomes" id="UP000700334">
    <property type="component" value="Unassembled WGS sequence"/>
</dbReference>
<dbReference type="AlphaFoldDB" id="A0A8J6AP72"/>
<organism evidence="1 2">
    <name type="scientific">Galemys pyrenaicus</name>
    <name type="common">Iberian desman</name>
    <name type="synonym">Pyrenean desman</name>
    <dbReference type="NCBI Taxonomy" id="202257"/>
    <lineage>
        <taxon>Eukaryota</taxon>
        <taxon>Metazoa</taxon>
        <taxon>Chordata</taxon>
        <taxon>Craniata</taxon>
        <taxon>Vertebrata</taxon>
        <taxon>Euteleostomi</taxon>
        <taxon>Mammalia</taxon>
        <taxon>Eutheria</taxon>
        <taxon>Laurasiatheria</taxon>
        <taxon>Eulipotyphla</taxon>
        <taxon>Talpidae</taxon>
        <taxon>Galemys</taxon>
    </lineage>
</organism>
<sequence length="79" mass="8279">MRLLPCVLGQVPSSRRSGCTTCHAFWNPQPNAAFGGFNFTVLAISQSSSQTPVQRKLSQLQEALMASGTSGAGEKGPSP</sequence>
<gene>
    <name evidence="1" type="ORF">J0S82_014583</name>
</gene>
<name>A0A8J6AP72_GALPY</name>
<proteinExistence type="predicted"/>
<evidence type="ECO:0000313" key="2">
    <source>
        <dbReference type="Proteomes" id="UP000700334"/>
    </source>
</evidence>